<feature type="domain" description="CFEM" evidence="13">
    <location>
        <begin position="113"/>
        <end position="239"/>
    </location>
</feature>
<dbReference type="GO" id="GO:0098552">
    <property type="term" value="C:side of membrane"/>
    <property type="evidence" value="ECO:0007669"/>
    <property type="project" value="UniProtKB-KW"/>
</dbReference>
<feature type="compositionally biased region" description="Low complexity" evidence="10">
    <location>
        <begin position="233"/>
        <end position="266"/>
    </location>
</feature>
<organism evidence="14 15">
    <name type="scientific">Glonium stellatum</name>
    <dbReference type="NCBI Taxonomy" id="574774"/>
    <lineage>
        <taxon>Eukaryota</taxon>
        <taxon>Fungi</taxon>
        <taxon>Dikarya</taxon>
        <taxon>Ascomycota</taxon>
        <taxon>Pezizomycotina</taxon>
        <taxon>Dothideomycetes</taxon>
        <taxon>Pleosporomycetidae</taxon>
        <taxon>Gloniales</taxon>
        <taxon>Gloniaceae</taxon>
        <taxon>Glonium</taxon>
    </lineage>
</organism>
<evidence type="ECO:0000256" key="7">
    <source>
        <dbReference type="ARBA" id="ARBA00023157"/>
    </source>
</evidence>
<evidence type="ECO:0000256" key="5">
    <source>
        <dbReference type="ARBA" id="ARBA00022622"/>
    </source>
</evidence>
<feature type="signal peptide" evidence="12">
    <location>
        <begin position="1"/>
        <end position="25"/>
    </location>
</feature>
<keyword evidence="9" id="KW-0479">Metal-binding</keyword>
<comment type="similarity">
    <text evidence="3">Belongs to the RBT5 family.</text>
</comment>
<sequence>MDFSSCFLNTISIFLIPLFSHFAAASGGTVSITQFPAFSTQRYCVQECIYSGRTNGAPPLPWSLSCNQPYSDSCMCRTDLASSASSMLADCINSACSDSPPDITSAQSLYSAYCASSLPLVSAIPTLSIESQEAFSSLRGCVQDCIYSGPSDGSGALPRALQCWGTPAYDGCVCRSDMVSTANSFLTICASKYCSGNTDDIASAVSAYTAYCDGAMNKAAVTAATGGGAAASTAASTGARNTGTSVKATGSASSSPTSSSTGAPSSGKGGLSTGAIVGIVVGPLCSILVAGATIYMRCIRHKKKMEVLETQSPSGIKAWR</sequence>
<gene>
    <name evidence="14" type="ORF">AOQ84DRAFT_404163</name>
</gene>
<keyword evidence="5" id="KW-0325">Glycoprotein</keyword>
<dbReference type="AlphaFoldDB" id="A0A8E2EN58"/>
<dbReference type="EMBL" id="KV751158">
    <property type="protein sequence ID" value="OCL01288.1"/>
    <property type="molecule type" value="Genomic_DNA"/>
</dbReference>
<evidence type="ECO:0000256" key="4">
    <source>
        <dbReference type="ARBA" id="ARBA00022525"/>
    </source>
</evidence>
<evidence type="ECO:0000256" key="9">
    <source>
        <dbReference type="PROSITE-ProRule" id="PRU01356"/>
    </source>
</evidence>
<comment type="subcellular location">
    <subcellularLocation>
        <location evidence="1">Membrane</location>
        <topology evidence="1">Lipid-anchor</topology>
        <topology evidence="1">GPI-anchor</topology>
    </subcellularLocation>
    <subcellularLocation>
        <location evidence="2">Secreted</location>
    </subcellularLocation>
</comment>
<protein>
    <recommendedName>
        <fullName evidence="13">CFEM domain-containing protein</fullName>
    </recommendedName>
</protein>
<keyword evidence="8" id="KW-0449">Lipoprotein</keyword>
<evidence type="ECO:0000256" key="1">
    <source>
        <dbReference type="ARBA" id="ARBA00004589"/>
    </source>
</evidence>
<keyword evidence="15" id="KW-1185">Reference proteome</keyword>
<name>A0A8E2EN58_9PEZI</name>
<evidence type="ECO:0000313" key="14">
    <source>
        <dbReference type="EMBL" id="OCL01288.1"/>
    </source>
</evidence>
<proteinExistence type="inferred from homology"/>
<accession>A0A8E2EN58</accession>
<dbReference type="InterPro" id="IPR008427">
    <property type="entry name" value="Extracellular_membr_CFEM_dom"/>
</dbReference>
<evidence type="ECO:0000256" key="2">
    <source>
        <dbReference type="ARBA" id="ARBA00004613"/>
    </source>
</evidence>
<feature type="transmembrane region" description="Helical" evidence="11">
    <location>
        <begin position="274"/>
        <end position="295"/>
    </location>
</feature>
<dbReference type="PROSITE" id="PS52012">
    <property type="entry name" value="CFEM"/>
    <property type="match status" value="1"/>
</dbReference>
<evidence type="ECO:0000256" key="11">
    <source>
        <dbReference type="SAM" id="Phobius"/>
    </source>
</evidence>
<feature type="chain" id="PRO_5034625734" description="CFEM domain-containing protein" evidence="12">
    <location>
        <begin position="26"/>
        <end position="320"/>
    </location>
</feature>
<evidence type="ECO:0000256" key="6">
    <source>
        <dbReference type="ARBA" id="ARBA00022729"/>
    </source>
</evidence>
<keyword evidence="9" id="KW-0408">Iron</keyword>
<keyword evidence="11" id="KW-1133">Transmembrane helix</keyword>
<feature type="binding site" description="axial binding residue" evidence="9">
    <location>
        <position position="170"/>
    </location>
    <ligand>
        <name>heme</name>
        <dbReference type="ChEBI" id="CHEBI:30413"/>
    </ligand>
    <ligandPart>
        <name>Fe</name>
        <dbReference type="ChEBI" id="CHEBI:18248"/>
    </ligandPart>
</feature>
<evidence type="ECO:0000259" key="13">
    <source>
        <dbReference type="PROSITE" id="PS52012"/>
    </source>
</evidence>
<evidence type="ECO:0000256" key="8">
    <source>
        <dbReference type="ARBA" id="ARBA00023288"/>
    </source>
</evidence>
<comment type="caution">
    <text evidence="9">Lacks conserved residue(s) required for the propagation of feature annotation.</text>
</comment>
<dbReference type="OrthoDB" id="5421290at2759"/>
<dbReference type="GO" id="GO:0005576">
    <property type="term" value="C:extracellular region"/>
    <property type="evidence" value="ECO:0007669"/>
    <property type="project" value="UniProtKB-SubCell"/>
</dbReference>
<keyword evidence="11" id="KW-0472">Membrane</keyword>
<reference evidence="14 15" key="1">
    <citation type="journal article" date="2016" name="Nat. Commun.">
        <title>Ectomycorrhizal ecology is imprinted in the genome of the dominant symbiotic fungus Cenococcum geophilum.</title>
        <authorList>
            <consortium name="DOE Joint Genome Institute"/>
            <person name="Peter M."/>
            <person name="Kohler A."/>
            <person name="Ohm R.A."/>
            <person name="Kuo A."/>
            <person name="Krutzmann J."/>
            <person name="Morin E."/>
            <person name="Arend M."/>
            <person name="Barry K.W."/>
            <person name="Binder M."/>
            <person name="Choi C."/>
            <person name="Clum A."/>
            <person name="Copeland A."/>
            <person name="Grisel N."/>
            <person name="Haridas S."/>
            <person name="Kipfer T."/>
            <person name="LaButti K."/>
            <person name="Lindquist E."/>
            <person name="Lipzen A."/>
            <person name="Maire R."/>
            <person name="Meier B."/>
            <person name="Mihaltcheva S."/>
            <person name="Molinier V."/>
            <person name="Murat C."/>
            <person name="Poggeler S."/>
            <person name="Quandt C.A."/>
            <person name="Sperisen C."/>
            <person name="Tritt A."/>
            <person name="Tisserant E."/>
            <person name="Crous P.W."/>
            <person name="Henrissat B."/>
            <person name="Nehls U."/>
            <person name="Egli S."/>
            <person name="Spatafora J.W."/>
            <person name="Grigoriev I.V."/>
            <person name="Martin F.M."/>
        </authorList>
    </citation>
    <scope>NUCLEOTIDE SEQUENCE [LARGE SCALE GENOMIC DNA]</scope>
    <source>
        <strain evidence="14 15">CBS 207.34</strain>
    </source>
</reference>
<dbReference type="GO" id="GO:0046872">
    <property type="term" value="F:metal ion binding"/>
    <property type="evidence" value="ECO:0007669"/>
    <property type="project" value="UniProtKB-UniRule"/>
</dbReference>
<evidence type="ECO:0000313" key="15">
    <source>
        <dbReference type="Proteomes" id="UP000250140"/>
    </source>
</evidence>
<keyword evidence="5" id="KW-0336">GPI-anchor</keyword>
<evidence type="ECO:0000256" key="12">
    <source>
        <dbReference type="SAM" id="SignalP"/>
    </source>
</evidence>
<keyword evidence="4" id="KW-0964">Secreted</keyword>
<feature type="region of interest" description="Disordered" evidence="10">
    <location>
        <begin position="233"/>
        <end position="267"/>
    </location>
</feature>
<keyword evidence="7" id="KW-1015">Disulfide bond</keyword>
<keyword evidence="6 12" id="KW-0732">Signal</keyword>
<evidence type="ECO:0000256" key="3">
    <source>
        <dbReference type="ARBA" id="ARBA00010031"/>
    </source>
</evidence>
<evidence type="ECO:0000256" key="10">
    <source>
        <dbReference type="SAM" id="MobiDB-lite"/>
    </source>
</evidence>
<dbReference type="Proteomes" id="UP000250140">
    <property type="component" value="Unassembled WGS sequence"/>
</dbReference>
<keyword evidence="9" id="KW-0349">Heme</keyword>
<keyword evidence="11" id="KW-0812">Transmembrane</keyword>